<gene>
    <name evidence="2" type="ORF">GWK47_002865</name>
</gene>
<dbReference type="EMBL" id="JACEEZ010025282">
    <property type="protein sequence ID" value="KAG0702385.1"/>
    <property type="molecule type" value="Genomic_DNA"/>
</dbReference>
<name>A0A8J5CD93_CHIOP</name>
<evidence type="ECO:0000313" key="2">
    <source>
        <dbReference type="EMBL" id="KAG0702385.1"/>
    </source>
</evidence>
<evidence type="ECO:0000259" key="1">
    <source>
        <dbReference type="Pfam" id="PF14529"/>
    </source>
</evidence>
<accession>A0A8J5CD93</accession>
<dbReference type="InterPro" id="IPR036691">
    <property type="entry name" value="Endo/exonu/phosph_ase_sf"/>
</dbReference>
<dbReference type="OrthoDB" id="6382096at2759"/>
<organism evidence="2 3">
    <name type="scientific">Chionoecetes opilio</name>
    <name type="common">Atlantic snow crab</name>
    <name type="synonym">Cancer opilio</name>
    <dbReference type="NCBI Taxonomy" id="41210"/>
    <lineage>
        <taxon>Eukaryota</taxon>
        <taxon>Metazoa</taxon>
        <taxon>Ecdysozoa</taxon>
        <taxon>Arthropoda</taxon>
        <taxon>Crustacea</taxon>
        <taxon>Multicrustacea</taxon>
        <taxon>Malacostraca</taxon>
        <taxon>Eumalacostraca</taxon>
        <taxon>Eucarida</taxon>
        <taxon>Decapoda</taxon>
        <taxon>Pleocyemata</taxon>
        <taxon>Brachyura</taxon>
        <taxon>Eubrachyura</taxon>
        <taxon>Majoidea</taxon>
        <taxon>Majidae</taxon>
        <taxon>Chionoecetes</taxon>
    </lineage>
</organism>
<sequence>MAQTENACIISLTETHLTEEIREAEIKIPNFVPYRTDRPKQKKKGGVITYVDDHFAARTQVLHSESNLYTESLVLYIKDLDWVYINIYRPPACPTNKFNDQLTKIREEINSLPPPMPTIMLTGDLNFPFIDWELESVYGGEGDMRTQAEAVLNFAEDFCLQQVINTPTRGDNILDIVMINNDDLLHNITVNKTNLSDHNIITLTTSVSTNMQPRIPSAAQQAPNFSRMNFHSESVCWESLRRDLGEVKWDSLMKDCDPEVQYDILTTKCLEISENMYR</sequence>
<evidence type="ECO:0000313" key="3">
    <source>
        <dbReference type="Proteomes" id="UP000770661"/>
    </source>
</evidence>
<dbReference type="PANTHER" id="PTHR33395">
    <property type="entry name" value="TRANSCRIPTASE, PUTATIVE-RELATED-RELATED"/>
    <property type="match status" value="1"/>
</dbReference>
<proteinExistence type="predicted"/>
<dbReference type="GO" id="GO:0061343">
    <property type="term" value="P:cell adhesion involved in heart morphogenesis"/>
    <property type="evidence" value="ECO:0007669"/>
    <property type="project" value="TreeGrafter"/>
</dbReference>
<dbReference type="InterPro" id="IPR005135">
    <property type="entry name" value="Endo/exonuclease/phosphatase"/>
</dbReference>
<protein>
    <recommendedName>
        <fullName evidence="1">Endonuclease/exonuclease/phosphatase domain-containing protein</fullName>
    </recommendedName>
</protein>
<dbReference type="GO" id="GO:0003824">
    <property type="term" value="F:catalytic activity"/>
    <property type="evidence" value="ECO:0007669"/>
    <property type="project" value="InterPro"/>
</dbReference>
<feature type="domain" description="Endonuclease/exonuclease/phosphatase" evidence="1">
    <location>
        <begin position="84"/>
        <end position="201"/>
    </location>
</feature>
<dbReference type="GO" id="GO:0031012">
    <property type="term" value="C:extracellular matrix"/>
    <property type="evidence" value="ECO:0007669"/>
    <property type="project" value="TreeGrafter"/>
</dbReference>
<dbReference type="AlphaFoldDB" id="A0A8J5CD93"/>
<dbReference type="Gene3D" id="3.60.10.10">
    <property type="entry name" value="Endonuclease/exonuclease/phosphatase"/>
    <property type="match status" value="1"/>
</dbReference>
<dbReference type="Pfam" id="PF14529">
    <property type="entry name" value="Exo_endo_phos_2"/>
    <property type="match status" value="1"/>
</dbReference>
<dbReference type="SUPFAM" id="SSF56219">
    <property type="entry name" value="DNase I-like"/>
    <property type="match status" value="1"/>
</dbReference>
<reference evidence="2" key="1">
    <citation type="submission" date="2020-07" db="EMBL/GenBank/DDBJ databases">
        <title>The High-quality genome of the commercially important snow crab, Chionoecetes opilio.</title>
        <authorList>
            <person name="Jeong J.-H."/>
            <person name="Ryu S."/>
        </authorList>
    </citation>
    <scope>NUCLEOTIDE SEQUENCE</scope>
    <source>
        <strain evidence="2">MADBK_172401_WGS</strain>
        <tissue evidence="2">Digestive gland</tissue>
    </source>
</reference>
<dbReference type="GO" id="GO:0007508">
    <property type="term" value="P:larval heart development"/>
    <property type="evidence" value="ECO:0007669"/>
    <property type="project" value="TreeGrafter"/>
</dbReference>
<comment type="caution">
    <text evidence="2">The sequence shown here is derived from an EMBL/GenBank/DDBJ whole genome shotgun (WGS) entry which is preliminary data.</text>
</comment>
<keyword evidence="3" id="KW-1185">Reference proteome</keyword>
<dbReference type="PANTHER" id="PTHR33395:SF22">
    <property type="entry name" value="REVERSE TRANSCRIPTASE DOMAIN-CONTAINING PROTEIN"/>
    <property type="match status" value="1"/>
</dbReference>
<dbReference type="Proteomes" id="UP000770661">
    <property type="component" value="Unassembled WGS sequence"/>
</dbReference>